<gene>
    <name evidence="8" type="primary">Contig11008.g11761</name>
    <name evidence="8" type="ORF">STYLEM_17303</name>
</gene>
<keyword evidence="9" id="KW-1185">Reference proteome</keyword>
<evidence type="ECO:0000313" key="9">
    <source>
        <dbReference type="Proteomes" id="UP000039865"/>
    </source>
</evidence>
<dbReference type="GO" id="GO:0070072">
    <property type="term" value="P:vacuolar proton-transporting V-type ATPase complex assembly"/>
    <property type="evidence" value="ECO:0007669"/>
    <property type="project" value="InterPro"/>
</dbReference>
<dbReference type="OrthoDB" id="300379at2759"/>
<feature type="coiled-coil region" evidence="6">
    <location>
        <begin position="36"/>
        <end position="67"/>
    </location>
</feature>
<dbReference type="Proteomes" id="UP000039865">
    <property type="component" value="Unassembled WGS sequence"/>
</dbReference>
<keyword evidence="5 7" id="KW-0472">Membrane</keyword>
<evidence type="ECO:0000256" key="2">
    <source>
        <dbReference type="ARBA" id="ARBA00022692"/>
    </source>
</evidence>
<dbReference type="PANTHER" id="PTHR31394:SF1">
    <property type="entry name" value="TRANSMEMBRANE PROTEIN 199"/>
    <property type="match status" value="1"/>
</dbReference>
<dbReference type="EMBL" id="CCKQ01016315">
    <property type="protein sequence ID" value="CDW88185.1"/>
    <property type="molecule type" value="Genomic_DNA"/>
</dbReference>
<proteinExistence type="predicted"/>
<evidence type="ECO:0000256" key="4">
    <source>
        <dbReference type="ARBA" id="ARBA00022989"/>
    </source>
</evidence>
<dbReference type="GO" id="GO:0005789">
    <property type="term" value="C:endoplasmic reticulum membrane"/>
    <property type="evidence" value="ECO:0007669"/>
    <property type="project" value="UniProtKB-SubCell"/>
</dbReference>
<organism evidence="8 9">
    <name type="scientific">Stylonychia lemnae</name>
    <name type="common">Ciliate</name>
    <dbReference type="NCBI Taxonomy" id="5949"/>
    <lineage>
        <taxon>Eukaryota</taxon>
        <taxon>Sar</taxon>
        <taxon>Alveolata</taxon>
        <taxon>Ciliophora</taxon>
        <taxon>Intramacronucleata</taxon>
        <taxon>Spirotrichea</taxon>
        <taxon>Stichotrichia</taxon>
        <taxon>Sporadotrichida</taxon>
        <taxon>Oxytrichidae</taxon>
        <taxon>Stylonychinae</taxon>
        <taxon>Stylonychia</taxon>
    </lineage>
</organism>
<name>A0A078B0K2_STYLE</name>
<dbReference type="InParanoid" id="A0A078B0K2"/>
<keyword evidence="6" id="KW-0175">Coiled coil</keyword>
<evidence type="ECO:0000256" key="3">
    <source>
        <dbReference type="ARBA" id="ARBA00022824"/>
    </source>
</evidence>
<dbReference type="AlphaFoldDB" id="A0A078B0K2"/>
<keyword evidence="4 7" id="KW-1133">Transmembrane helix</keyword>
<keyword evidence="2 7" id="KW-0812">Transmembrane</keyword>
<evidence type="ECO:0000313" key="8">
    <source>
        <dbReference type="EMBL" id="CDW88185.1"/>
    </source>
</evidence>
<accession>A0A078B0K2</accession>
<protein>
    <submittedName>
        <fullName evidence="8">Uncharacterized protein</fullName>
    </submittedName>
</protein>
<dbReference type="PANTHER" id="PTHR31394">
    <property type="entry name" value="TRANSMEMBRANE PROTEIN 199"/>
    <property type="match status" value="1"/>
</dbReference>
<feature type="transmembrane region" description="Helical" evidence="7">
    <location>
        <begin position="262"/>
        <end position="282"/>
    </location>
</feature>
<comment type="subcellular location">
    <subcellularLocation>
        <location evidence="1">Endoplasmic reticulum membrane</location>
        <topology evidence="1">Multi-pass membrane protein</topology>
    </subcellularLocation>
</comment>
<keyword evidence="3" id="KW-0256">Endoplasmic reticulum</keyword>
<sequence>MVYFKLTKELVEIIKDSRLENLVGCQKYCDRQYISFKDIEAVLQKLKKDMKDAQEKLQKKIAAESKKKGNKEITAEDLMNNKFDVLDFISRDKITETKEELEEVIVSLRKYESMEIRQITEKTEILFIDEHICNDNLKIRYVDEAFMEPEELIEENEKSLVTLKDCEKKFAEDPDVKQAREQSNEVMLEQIKLRIEKKQYREMTKGLRGGDAQEQELENQEKQEFRFTLAFGFGFISLMFLSFICGYFLGLHIFGLSMTNSLIMSLVFGISTIILETILFLIRLDKMDRQKKRIVKED</sequence>
<evidence type="ECO:0000256" key="7">
    <source>
        <dbReference type="SAM" id="Phobius"/>
    </source>
</evidence>
<evidence type="ECO:0000256" key="6">
    <source>
        <dbReference type="SAM" id="Coils"/>
    </source>
</evidence>
<reference evidence="8 9" key="1">
    <citation type="submission" date="2014-06" db="EMBL/GenBank/DDBJ databases">
        <authorList>
            <person name="Swart Estienne"/>
        </authorList>
    </citation>
    <scope>NUCLEOTIDE SEQUENCE [LARGE SCALE GENOMIC DNA]</scope>
    <source>
        <strain evidence="8 9">130c</strain>
    </source>
</reference>
<feature type="transmembrane region" description="Helical" evidence="7">
    <location>
        <begin position="227"/>
        <end position="250"/>
    </location>
</feature>
<evidence type="ECO:0000256" key="1">
    <source>
        <dbReference type="ARBA" id="ARBA00004477"/>
    </source>
</evidence>
<dbReference type="InterPro" id="IPR021013">
    <property type="entry name" value="ATPase_Vma12"/>
</dbReference>
<evidence type="ECO:0000256" key="5">
    <source>
        <dbReference type="ARBA" id="ARBA00023136"/>
    </source>
</evidence>